<keyword evidence="1" id="KW-0646">Protease inhibitor</keyword>
<evidence type="ECO:0000313" key="6">
    <source>
        <dbReference type="Proteomes" id="UP001168821"/>
    </source>
</evidence>
<dbReference type="InterPro" id="IPR036084">
    <property type="entry name" value="Ser_inhib-like_sf"/>
</dbReference>
<keyword evidence="3" id="KW-0732">Signal</keyword>
<evidence type="ECO:0000313" key="5">
    <source>
        <dbReference type="EMBL" id="KAJ3650851.1"/>
    </source>
</evidence>
<feature type="chain" id="PRO_5041302347" description="TIL domain-containing protein" evidence="3">
    <location>
        <begin position="17"/>
        <end position="138"/>
    </location>
</feature>
<protein>
    <recommendedName>
        <fullName evidence="4">TIL domain-containing protein</fullName>
    </recommendedName>
</protein>
<proteinExistence type="predicted"/>
<dbReference type="GO" id="GO:0030414">
    <property type="term" value="F:peptidase inhibitor activity"/>
    <property type="evidence" value="ECO:0007669"/>
    <property type="project" value="UniProtKB-KW"/>
</dbReference>
<dbReference type="Pfam" id="PF01826">
    <property type="entry name" value="TIL"/>
    <property type="match status" value="2"/>
</dbReference>
<dbReference type="CDD" id="cd19941">
    <property type="entry name" value="TIL"/>
    <property type="match status" value="2"/>
</dbReference>
<name>A0AA38I8G4_9CUCU</name>
<evidence type="ECO:0000259" key="4">
    <source>
        <dbReference type="Pfam" id="PF01826"/>
    </source>
</evidence>
<keyword evidence="2" id="KW-1015">Disulfide bond</keyword>
<dbReference type="InterPro" id="IPR051368">
    <property type="entry name" value="SerProtInhib-TIL_Domain"/>
</dbReference>
<dbReference type="Gene3D" id="2.10.25.10">
    <property type="entry name" value="Laminin"/>
    <property type="match status" value="2"/>
</dbReference>
<dbReference type="SUPFAM" id="SSF57567">
    <property type="entry name" value="Serine protease inhibitors"/>
    <property type="match status" value="2"/>
</dbReference>
<feature type="signal peptide" evidence="3">
    <location>
        <begin position="1"/>
        <end position="16"/>
    </location>
</feature>
<dbReference type="Proteomes" id="UP001168821">
    <property type="component" value="Unassembled WGS sequence"/>
</dbReference>
<dbReference type="PANTHER" id="PTHR23259:SF70">
    <property type="entry name" value="ACCESSORY GLAND PROTEIN ACP62F-RELATED"/>
    <property type="match status" value="1"/>
</dbReference>
<feature type="domain" description="TIL" evidence="4">
    <location>
        <begin position="21"/>
        <end position="75"/>
    </location>
</feature>
<reference evidence="5" key="1">
    <citation type="journal article" date="2023" name="G3 (Bethesda)">
        <title>Whole genome assemblies of Zophobas morio and Tenebrio molitor.</title>
        <authorList>
            <person name="Kaur S."/>
            <person name="Stinson S.A."/>
            <person name="diCenzo G.C."/>
        </authorList>
    </citation>
    <scope>NUCLEOTIDE SEQUENCE</scope>
    <source>
        <strain evidence="5">QUZm001</strain>
    </source>
</reference>
<feature type="domain" description="TIL" evidence="4">
    <location>
        <begin position="79"/>
        <end position="132"/>
    </location>
</feature>
<accession>A0AA38I8G4</accession>
<evidence type="ECO:0000256" key="1">
    <source>
        <dbReference type="ARBA" id="ARBA00022690"/>
    </source>
</evidence>
<dbReference type="PANTHER" id="PTHR23259">
    <property type="entry name" value="RIDDLE"/>
    <property type="match status" value="1"/>
</dbReference>
<keyword evidence="6" id="KW-1185">Reference proteome</keyword>
<gene>
    <name evidence="5" type="ORF">Zmor_016929</name>
</gene>
<evidence type="ECO:0000256" key="3">
    <source>
        <dbReference type="SAM" id="SignalP"/>
    </source>
</evidence>
<dbReference type="InterPro" id="IPR002919">
    <property type="entry name" value="TIL_dom"/>
</dbReference>
<sequence length="138" mass="15141">MIRIVLLLFCATLAFSDTNRCGPNEIYDFCGTYCPPTCQIPQPGDCPEVCVSGCFCQEGYIRENLQGKCIPVEDCQGACRKNEEYDSCGTKCPPTCLAPTPGCDKNCSQGCFCTEGYILQDKSQECIKIEECPKTIST</sequence>
<dbReference type="AlphaFoldDB" id="A0AA38I8G4"/>
<dbReference type="EMBL" id="JALNTZ010000005">
    <property type="protein sequence ID" value="KAJ3650851.1"/>
    <property type="molecule type" value="Genomic_DNA"/>
</dbReference>
<evidence type="ECO:0000256" key="2">
    <source>
        <dbReference type="ARBA" id="ARBA00023157"/>
    </source>
</evidence>
<comment type="caution">
    <text evidence="5">The sequence shown here is derived from an EMBL/GenBank/DDBJ whole genome shotgun (WGS) entry which is preliminary data.</text>
</comment>
<organism evidence="5 6">
    <name type="scientific">Zophobas morio</name>
    <dbReference type="NCBI Taxonomy" id="2755281"/>
    <lineage>
        <taxon>Eukaryota</taxon>
        <taxon>Metazoa</taxon>
        <taxon>Ecdysozoa</taxon>
        <taxon>Arthropoda</taxon>
        <taxon>Hexapoda</taxon>
        <taxon>Insecta</taxon>
        <taxon>Pterygota</taxon>
        <taxon>Neoptera</taxon>
        <taxon>Endopterygota</taxon>
        <taxon>Coleoptera</taxon>
        <taxon>Polyphaga</taxon>
        <taxon>Cucujiformia</taxon>
        <taxon>Tenebrionidae</taxon>
        <taxon>Zophobas</taxon>
    </lineage>
</organism>